<comment type="caution">
    <text evidence="2">The sequence shown here is derived from an EMBL/GenBank/DDBJ whole genome shotgun (WGS) entry which is preliminary data.</text>
</comment>
<keyword evidence="1" id="KW-0812">Transmembrane</keyword>
<reference evidence="2 3" key="1">
    <citation type="submission" date="2021-01" db="EMBL/GenBank/DDBJ databases">
        <title>Whole genome shotgun sequence of Plantactinospora endophytica NBRC 110450.</title>
        <authorList>
            <person name="Komaki H."/>
            <person name="Tamura T."/>
        </authorList>
    </citation>
    <scope>NUCLEOTIDE SEQUENCE [LARGE SCALE GENOMIC DNA]</scope>
    <source>
        <strain evidence="2 3">NBRC 110450</strain>
    </source>
</reference>
<dbReference type="EMBL" id="BONW01000009">
    <property type="protein sequence ID" value="GIG87234.1"/>
    <property type="molecule type" value="Genomic_DNA"/>
</dbReference>
<evidence type="ECO:0000313" key="2">
    <source>
        <dbReference type="EMBL" id="GIG87234.1"/>
    </source>
</evidence>
<organism evidence="2 3">
    <name type="scientific">Plantactinospora endophytica</name>
    <dbReference type="NCBI Taxonomy" id="673535"/>
    <lineage>
        <taxon>Bacteria</taxon>
        <taxon>Bacillati</taxon>
        <taxon>Actinomycetota</taxon>
        <taxon>Actinomycetes</taxon>
        <taxon>Micromonosporales</taxon>
        <taxon>Micromonosporaceae</taxon>
        <taxon>Plantactinospora</taxon>
    </lineage>
</organism>
<feature type="transmembrane region" description="Helical" evidence="1">
    <location>
        <begin position="12"/>
        <end position="29"/>
    </location>
</feature>
<evidence type="ECO:0000256" key="1">
    <source>
        <dbReference type="SAM" id="Phobius"/>
    </source>
</evidence>
<proteinExistence type="predicted"/>
<evidence type="ECO:0008006" key="4">
    <source>
        <dbReference type="Google" id="ProtNLM"/>
    </source>
</evidence>
<dbReference type="Proteomes" id="UP000646749">
    <property type="component" value="Unassembled WGS sequence"/>
</dbReference>
<accession>A0ABQ4DXP7</accession>
<protein>
    <recommendedName>
        <fullName evidence="4">DUF4345 domain-containing protein</fullName>
    </recommendedName>
</protein>
<dbReference type="RefSeq" id="WP_203865821.1">
    <property type="nucleotide sequence ID" value="NZ_BONW01000009.1"/>
</dbReference>
<name>A0ABQ4DXP7_9ACTN</name>
<keyword evidence="1" id="KW-0472">Membrane</keyword>
<gene>
    <name evidence="2" type="ORF">Pen02_21700</name>
</gene>
<sequence>MKPSTGSATYWTLTTLGVLGGAVGVLGVLSPRRQLRLSGFADPAERAAADHTPAVLGSSSVAAIGEGAAYLVGAANAWPGFPGYVLGRRLLMAGGLAGLAATGRAPRSFFGAALWEALGAAAIGVASWRDRRTATRPA</sequence>
<evidence type="ECO:0000313" key="3">
    <source>
        <dbReference type="Proteomes" id="UP000646749"/>
    </source>
</evidence>
<keyword evidence="3" id="KW-1185">Reference proteome</keyword>
<keyword evidence="1" id="KW-1133">Transmembrane helix</keyword>